<dbReference type="Pfam" id="PF01797">
    <property type="entry name" value="Y1_Tnp"/>
    <property type="match status" value="1"/>
</dbReference>
<dbReference type="AlphaFoldDB" id="A0A1H8WL97"/>
<dbReference type="Proteomes" id="UP000199126">
    <property type="component" value="Unassembled WGS sequence"/>
</dbReference>
<dbReference type="GO" id="GO:0003677">
    <property type="term" value="F:DNA binding"/>
    <property type="evidence" value="ECO:0007669"/>
    <property type="project" value="InterPro"/>
</dbReference>
<dbReference type="GO" id="GO:0006313">
    <property type="term" value="P:DNA transposition"/>
    <property type="evidence" value="ECO:0007669"/>
    <property type="project" value="InterPro"/>
</dbReference>
<proteinExistence type="predicted"/>
<keyword evidence="3" id="KW-1185">Reference proteome</keyword>
<gene>
    <name evidence="2" type="ORF">SAMN04487948_13316</name>
</gene>
<sequence>MSINSLKGITSRKLCDENPEVRQALDKACWQPGYFFATTGQVSIGVLMKYLEEQ</sequence>
<dbReference type="InterPro" id="IPR002686">
    <property type="entry name" value="Transposase_17"/>
</dbReference>
<reference evidence="3" key="1">
    <citation type="submission" date="2016-10" db="EMBL/GenBank/DDBJ databases">
        <authorList>
            <person name="Varghese N."/>
            <person name="Submissions S."/>
        </authorList>
    </citation>
    <scope>NUCLEOTIDE SEQUENCE [LARGE SCALE GENOMIC DNA]</scope>
    <source>
        <strain evidence="3">CGMCC 1.10121</strain>
    </source>
</reference>
<organism evidence="2 3">
    <name type="scientific">Halogranum amylolyticum</name>
    <dbReference type="NCBI Taxonomy" id="660520"/>
    <lineage>
        <taxon>Archaea</taxon>
        <taxon>Methanobacteriati</taxon>
        <taxon>Methanobacteriota</taxon>
        <taxon>Stenosarchaea group</taxon>
        <taxon>Halobacteria</taxon>
        <taxon>Halobacteriales</taxon>
        <taxon>Haloferacaceae</taxon>
    </lineage>
</organism>
<evidence type="ECO:0000259" key="1">
    <source>
        <dbReference type="Pfam" id="PF01797"/>
    </source>
</evidence>
<dbReference type="InterPro" id="IPR036515">
    <property type="entry name" value="Transposase_17_sf"/>
</dbReference>
<dbReference type="Gene3D" id="3.30.70.1290">
    <property type="entry name" value="Transposase IS200-like"/>
    <property type="match status" value="1"/>
</dbReference>
<evidence type="ECO:0000313" key="3">
    <source>
        <dbReference type="Proteomes" id="UP000199126"/>
    </source>
</evidence>
<dbReference type="EMBL" id="FODV01000033">
    <property type="protein sequence ID" value="SEP28406.1"/>
    <property type="molecule type" value="Genomic_DNA"/>
</dbReference>
<dbReference type="GO" id="GO:0004803">
    <property type="term" value="F:transposase activity"/>
    <property type="evidence" value="ECO:0007669"/>
    <property type="project" value="InterPro"/>
</dbReference>
<name>A0A1H8WL97_9EURY</name>
<feature type="domain" description="Transposase IS200-like" evidence="1">
    <location>
        <begin position="3"/>
        <end position="54"/>
    </location>
</feature>
<evidence type="ECO:0000313" key="2">
    <source>
        <dbReference type="EMBL" id="SEP28406.1"/>
    </source>
</evidence>
<dbReference type="SUPFAM" id="SSF143422">
    <property type="entry name" value="Transposase IS200-like"/>
    <property type="match status" value="1"/>
</dbReference>
<accession>A0A1H8WL97</accession>
<protein>
    <submittedName>
        <fullName evidence="2">Transposase IS200 like</fullName>
    </submittedName>
</protein>